<reference evidence="1" key="1">
    <citation type="submission" date="2021-06" db="EMBL/GenBank/DDBJ databases">
        <authorList>
            <person name="Kallberg Y."/>
            <person name="Tangrot J."/>
            <person name="Rosling A."/>
        </authorList>
    </citation>
    <scope>NUCLEOTIDE SEQUENCE</scope>
    <source>
        <strain evidence="1">AU212A</strain>
    </source>
</reference>
<feature type="non-terminal residue" evidence="1">
    <location>
        <position position="284"/>
    </location>
</feature>
<comment type="caution">
    <text evidence="1">The sequence shown here is derived from an EMBL/GenBank/DDBJ whole genome shotgun (WGS) entry which is preliminary data.</text>
</comment>
<dbReference type="EMBL" id="CAJVPM010005073">
    <property type="protein sequence ID" value="CAG8520138.1"/>
    <property type="molecule type" value="Genomic_DNA"/>
</dbReference>
<evidence type="ECO:0000313" key="1">
    <source>
        <dbReference type="EMBL" id="CAG8520138.1"/>
    </source>
</evidence>
<keyword evidence="2" id="KW-1185">Reference proteome</keyword>
<dbReference type="Proteomes" id="UP000789860">
    <property type="component" value="Unassembled WGS sequence"/>
</dbReference>
<organism evidence="1 2">
    <name type="scientific">Scutellospora calospora</name>
    <dbReference type="NCBI Taxonomy" id="85575"/>
    <lineage>
        <taxon>Eukaryota</taxon>
        <taxon>Fungi</taxon>
        <taxon>Fungi incertae sedis</taxon>
        <taxon>Mucoromycota</taxon>
        <taxon>Glomeromycotina</taxon>
        <taxon>Glomeromycetes</taxon>
        <taxon>Diversisporales</taxon>
        <taxon>Gigasporaceae</taxon>
        <taxon>Scutellospora</taxon>
    </lineage>
</organism>
<accession>A0ACA9LD39</accession>
<gene>
    <name evidence="1" type="ORF">SCALOS_LOCUS4033</name>
</gene>
<protein>
    <submittedName>
        <fullName evidence="1">4753_t:CDS:1</fullName>
    </submittedName>
</protein>
<sequence length="284" mass="32125">MTNIREEFPYFHVGVSEDRNRRCRRTMEDAHSYFYDFAGIEGQGFFSIFDGHAGKQAAEWCGNNFHEADKQLNQNAGKHSGCTAVTAFLRPEEILIGNDVNGKNPSVCNGTDSVKKFKRVLYTANVGDARAVLNRDGRAVRLSYDHKGSDLQEAKRIVDAGGFVMNNRVNGVLAVTRSLGDSSMKEFVIGKPYTTETTLTEKDPFLILACDGVSFTDNDIEEELLKTDWKRIFNMSNYESLNKQKNMFAKEIGNDTRSLAYSKHEIITVRQISELVEEFEEEKE</sequence>
<evidence type="ECO:0000313" key="2">
    <source>
        <dbReference type="Proteomes" id="UP000789860"/>
    </source>
</evidence>
<name>A0ACA9LD39_9GLOM</name>
<proteinExistence type="predicted"/>